<feature type="transmembrane region" description="Helical" evidence="8">
    <location>
        <begin position="176"/>
        <end position="209"/>
    </location>
</feature>
<dbReference type="GO" id="GO:0015112">
    <property type="term" value="F:nitrate transmembrane transporter activity"/>
    <property type="evidence" value="ECO:0007669"/>
    <property type="project" value="InterPro"/>
</dbReference>
<evidence type="ECO:0000313" key="9">
    <source>
        <dbReference type="EMBL" id="CAD9231022.1"/>
    </source>
</evidence>
<evidence type="ECO:0000256" key="3">
    <source>
        <dbReference type="ARBA" id="ARBA00022692"/>
    </source>
</evidence>
<feature type="transmembrane region" description="Helical" evidence="8">
    <location>
        <begin position="229"/>
        <end position="250"/>
    </location>
</feature>
<evidence type="ECO:0000256" key="4">
    <source>
        <dbReference type="ARBA" id="ARBA00022989"/>
    </source>
</evidence>
<feature type="region of interest" description="Disordered" evidence="7">
    <location>
        <begin position="296"/>
        <end position="331"/>
    </location>
</feature>
<comment type="similarity">
    <text evidence="2">Belongs to the major facilitator superfamily. Nitrate/nitrite porter (TC 2.A.1.8) family.</text>
</comment>
<dbReference type="Pfam" id="PF07690">
    <property type="entry name" value="MFS_1"/>
    <property type="match status" value="1"/>
</dbReference>
<keyword evidence="3 8" id="KW-0812">Transmembrane</keyword>
<feature type="transmembrane region" description="Helical" evidence="8">
    <location>
        <begin position="47"/>
        <end position="68"/>
    </location>
</feature>
<dbReference type="GO" id="GO:0016020">
    <property type="term" value="C:membrane"/>
    <property type="evidence" value="ECO:0007669"/>
    <property type="project" value="UniProtKB-SubCell"/>
</dbReference>
<evidence type="ECO:0000256" key="8">
    <source>
        <dbReference type="SAM" id="Phobius"/>
    </source>
</evidence>
<dbReference type="Gene3D" id="1.20.1250.20">
    <property type="entry name" value="MFS general substrate transporter like domains"/>
    <property type="match status" value="1"/>
</dbReference>
<gene>
    <name evidence="9" type="ORF">CCAE0312_LOCUS3077</name>
</gene>
<evidence type="ECO:0000256" key="5">
    <source>
        <dbReference type="ARBA" id="ARBA00023063"/>
    </source>
</evidence>
<accession>A0A7S1XC40</accession>
<dbReference type="InterPro" id="IPR036259">
    <property type="entry name" value="MFS_trans_sf"/>
</dbReference>
<sequence length="331" mass="35756">MMFSSNIVGTANATTAGWGNLGGGVTNVLMPQFYNLMKAFGLDDNKAWRVAMVIPGSTLLGLAFLMFFTSDDGPDGQYQEMYRKGTKEKTNPFVAMARAAGNFRSWLLFWNYACCFGVELAMNGNLATYFQERFELDQGKAGLIAGLFGLMNLFARSLGGITSDLLAKRWGMRGRLWNFALCLIFEGLFLVVFSRIGALPGAIVTLILFSTFVQMSEGATFGIVPFVDPIATGAVSGIVGAGGNVGGVIWNQLFKIGYPNGMLALGCIVVGSGLFVTPLIHWPHYGSMLLPASAALKDDDEDEEYEEEEEDGTDGDEEETEDAGKEALPVN</sequence>
<feature type="compositionally biased region" description="Acidic residues" evidence="7">
    <location>
        <begin position="298"/>
        <end position="321"/>
    </location>
</feature>
<dbReference type="FunFam" id="1.20.1250.20:FF:000053">
    <property type="entry name" value="Nitrate transporter 2.1"/>
    <property type="match status" value="1"/>
</dbReference>
<evidence type="ECO:0000256" key="1">
    <source>
        <dbReference type="ARBA" id="ARBA00004141"/>
    </source>
</evidence>
<dbReference type="InterPro" id="IPR044772">
    <property type="entry name" value="NO3_transporter"/>
</dbReference>
<evidence type="ECO:0008006" key="10">
    <source>
        <dbReference type="Google" id="ProtNLM"/>
    </source>
</evidence>
<protein>
    <recommendedName>
        <fullName evidence="10">Major facilitator superfamily (MFS) profile domain-containing protein</fullName>
    </recommendedName>
</protein>
<evidence type="ECO:0000256" key="2">
    <source>
        <dbReference type="ARBA" id="ARBA00008432"/>
    </source>
</evidence>
<comment type="subcellular location">
    <subcellularLocation>
        <location evidence="1">Membrane</location>
        <topology evidence="1">Multi-pass membrane protein</topology>
    </subcellularLocation>
</comment>
<evidence type="ECO:0000256" key="7">
    <source>
        <dbReference type="SAM" id="MobiDB-lite"/>
    </source>
</evidence>
<dbReference type="SUPFAM" id="SSF103473">
    <property type="entry name" value="MFS general substrate transporter"/>
    <property type="match status" value="1"/>
</dbReference>
<feature type="transmembrane region" description="Helical" evidence="8">
    <location>
        <begin position="138"/>
        <end position="155"/>
    </location>
</feature>
<proteinExistence type="inferred from homology"/>
<name>A0A7S1XC40_9RHOD</name>
<organism evidence="9">
    <name type="scientific">Compsopogon caeruleus</name>
    <dbReference type="NCBI Taxonomy" id="31354"/>
    <lineage>
        <taxon>Eukaryota</taxon>
        <taxon>Rhodophyta</taxon>
        <taxon>Compsopogonophyceae</taxon>
        <taxon>Compsopogonales</taxon>
        <taxon>Compsopogonaceae</taxon>
        <taxon>Compsopogon</taxon>
    </lineage>
</organism>
<dbReference type="GO" id="GO:0042128">
    <property type="term" value="P:nitrate assimilation"/>
    <property type="evidence" value="ECO:0007669"/>
    <property type="project" value="UniProtKB-KW"/>
</dbReference>
<dbReference type="AlphaFoldDB" id="A0A7S1XC40"/>
<feature type="transmembrane region" description="Helical" evidence="8">
    <location>
        <begin position="262"/>
        <end position="282"/>
    </location>
</feature>
<dbReference type="EMBL" id="HBGH01005722">
    <property type="protein sequence ID" value="CAD9231022.1"/>
    <property type="molecule type" value="Transcribed_RNA"/>
</dbReference>
<keyword evidence="4 8" id="KW-1133">Transmembrane helix</keyword>
<keyword evidence="6 8" id="KW-0472">Membrane</keyword>
<evidence type="ECO:0000256" key="6">
    <source>
        <dbReference type="ARBA" id="ARBA00023136"/>
    </source>
</evidence>
<reference evidence="9" key="1">
    <citation type="submission" date="2021-01" db="EMBL/GenBank/DDBJ databases">
        <authorList>
            <person name="Corre E."/>
            <person name="Pelletier E."/>
            <person name="Niang G."/>
            <person name="Scheremetjew M."/>
            <person name="Finn R."/>
            <person name="Kale V."/>
            <person name="Holt S."/>
            <person name="Cochrane G."/>
            <person name="Meng A."/>
            <person name="Brown T."/>
            <person name="Cohen L."/>
        </authorList>
    </citation>
    <scope>NUCLEOTIDE SEQUENCE</scope>
    <source>
        <strain evidence="9">SAG 36.94</strain>
    </source>
</reference>
<feature type="transmembrane region" description="Helical" evidence="8">
    <location>
        <begin position="106"/>
        <end position="126"/>
    </location>
</feature>
<dbReference type="PANTHER" id="PTHR23515">
    <property type="entry name" value="HIGH-AFFINITY NITRATE TRANSPORTER 2.3"/>
    <property type="match status" value="1"/>
</dbReference>
<dbReference type="InterPro" id="IPR011701">
    <property type="entry name" value="MFS"/>
</dbReference>
<keyword evidence="5" id="KW-0534">Nitrate assimilation</keyword>